<evidence type="ECO:0000313" key="2">
    <source>
        <dbReference type="EMBL" id="NKF23781.1"/>
    </source>
</evidence>
<gene>
    <name evidence="2" type="ORF">G7Y82_15815</name>
</gene>
<proteinExistence type="predicted"/>
<dbReference type="RefSeq" id="WP_168149093.1">
    <property type="nucleotide sequence ID" value="NZ_JAAVXB010000009.1"/>
</dbReference>
<dbReference type="Pfam" id="PF25191">
    <property type="entry name" value="DUF7832"/>
    <property type="match status" value="1"/>
</dbReference>
<dbReference type="EMBL" id="JAAVXB010000009">
    <property type="protein sequence ID" value="NKF23781.1"/>
    <property type="molecule type" value="Genomic_DNA"/>
</dbReference>
<protein>
    <recommendedName>
        <fullName evidence="1">DUF7832 domain-containing protein</fullName>
    </recommendedName>
</protein>
<evidence type="ECO:0000259" key="1">
    <source>
        <dbReference type="Pfam" id="PF25191"/>
    </source>
</evidence>
<keyword evidence="3" id="KW-1185">Reference proteome</keyword>
<accession>A0A970BAW1</accession>
<feature type="domain" description="DUF7832" evidence="1">
    <location>
        <begin position="2"/>
        <end position="116"/>
    </location>
</feature>
<organism evidence="2 3">
    <name type="scientific">Solimonas marina</name>
    <dbReference type="NCBI Taxonomy" id="2714601"/>
    <lineage>
        <taxon>Bacteria</taxon>
        <taxon>Pseudomonadati</taxon>
        <taxon>Pseudomonadota</taxon>
        <taxon>Gammaproteobacteria</taxon>
        <taxon>Nevskiales</taxon>
        <taxon>Nevskiaceae</taxon>
        <taxon>Solimonas</taxon>
    </lineage>
</organism>
<evidence type="ECO:0000313" key="3">
    <source>
        <dbReference type="Proteomes" id="UP000653472"/>
    </source>
</evidence>
<sequence>MKYDDAYWHYSGDFPADLPPTAAATHAGMFLAWALLSGLGGELHVIDCPDNLLSLQQRRETPGQFLCRACDEKFIEEDLNDEGRAFAQAYFDFDSGRYMLDYENVLSRELPSLYHVPDTWETYASLKPILDQRLADWRTQQR</sequence>
<dbReference type="AlphaFoldDB" id="A0A970BAW1"/>
<reference evidence="2" key="1">
    <citation type="submission" date="2020-03" db="EMBL/GenBank/DDBJ databases">
        <title>Solimonas marina sp. nov., isolated from deep seawater of the Pacific Ocean.</title>
        <authorList>
            <person name="Liu X."/>
            <person name="Lai Q."/>
            <person name="Sun F."/>
            <person name="Gai Y."/>
            <person name="Li G."/>
            <person name="Shao Z."/>
        </authorList>
    </citation>
    <scope>NUCLEOTIDE SEQUENCE</scope>
    <source>
        <strain evidence="2">C16B3</strain>
    </source>
</reference>
<name>A0A970BAW1_9GAMM</name>
<comment type="caution">
    <text evidence="2">The sequence shown here is derived from an EMBL/GenBank/DDBJ whole genome shotgun (WGS) entry which is preliminary data.</text>
</comment>
<dbReference type="InterPro" id="IPR057154">
    <property type="entry name" value="DUF7832"/>
</dbReference>
<dbReference type="Proteomes" id="UP000653472">
    <property type="component" value="Unassembled WGS sequence"/>
</dbReference>